<dbReference type="GO" id="GO:0071586">
    <property type="term" value="P:CAAX-box protein processing"/>
    <property type="evidence" value="ECO:0007669"/>
    <property type="project" value="InterPro"/>
</dbReference>
<evidence type="ECO:0000256" key="6">
    <source>
        <dbReference type="ARBA" id="ARBA00022824"/>
    </source>
</evidence>
<feature type="transmembrane region" description="Helical" evidence="13">
    <location>
        <begin position="199"/>
        <end position="220"/>
    </location>
</feature>
<comment type="subcellular location">
    <subcellularLocation>
        <location evidence="1">Endoplasmic reticulum membrane</location>
        <topology evidence="1">Multi-pass membrane protein</topology>
    </subcellularLocation>
</comment>
<dbReference type="Gene3D" id="3.30.2010.10">
    <property type="entry name" value="Metalloproteases ('zincins'), catalytic domain"/>
    <property type="match status" value="1"/>
</dbReference>
<evidence type="ECO:0000256" key="12">
    <source>
        <dbReference type="PIRSR" id="PIRSR627057-2"/>
    </source>
</evidence>
<feature type="binding site" evidence="12">
    <location>
        <position position="385"/>
    </location>
    <ligand>
        <name>Zn(2+)</name>
        <dbReference type="ChEBI" id="CHEBI:29105"/>
        <note>catalytic</note>
    </ligand>
</feature>
<evidence type="ECO:0000256" key="10">
    <source>
        <dbReference type="ARBA" id="ARBA00023136"/>
    </source>
</evidence>
<dbReference type="Proteomes" id="UP000006876">
    <property type="component" value="Chromosome"/>
</dbReference>
<protein>
    <submittedName>
        <fullName evidence="16">Peptidase family M48 family protein 2</fullName>
        <ecNumber evidence="16">3.4.24.-</ecNumber>
    </submittedName>
</protein>
<dbReference type="GO" id="GO:0046872">
    <property type="term" value="F:metal ion binding"/>
    <property type="evidence" value="ECO:0007669"/>
    <property type="project" value="UniProtKB-KW"/>
</dbReference>
<dbReference type="HOGENOM" id="CLU_025947_1_0_4"/>
<evidence type="ECO:0000313" key="17">
    <source>
        <dbReference type="Proteomes" id="UP000006876"/>
    </source>
</evidence>
<proteinExistence type="predicted"/>
<dbReference type="CDD" id="cd07343">
    <property type="entry name" value="M48A_Zmpste24p_like"/>
    <property type="match status" value="1"/>
</dbReference>
<evidence type="ECO:0000256" key="2">
    <source>
        <dbReference type="ARBA" id="ARBA00022670"/>
    </source>
</evidence>
<feature type="active site" evidence="11">
    <location>
        <position position="304"/>
    </location>
</feature>
<dbReference type="eggNOG" id="COG0501">
    <property type="taxonomic scope" value="Bacteria"/>
</dbReference>
<feature type="domain" description="CAAX prenyl protease 1 N-terminal" evidence="15">
    <location>
        <begin position="52"/>
        <end position="230"/>
    </location>
</feature>
<keyword evidence="2" id="KW-0645">Protease</keyword>
<dbReference type="InterPro" id="IPR027057">
    <property type="entry name" value="CAXX_Prtase_1"/>
</dbReference>
<keyword evidence="3 13" id="KW-0812">Transmembrane</keyword>
<sequence>MGRFLPWDRLAVKTRDFRTYLFEQAASPMFTLLFVAFLLTDIAVRLWLASRQIRHVARNRDQVPSEFSHRIGLASHQRAADYTVARVKLGMLERTYDAILLVVLTLMGGLQFIDLMVAQLTSNDFLRQMLLLVVVALLLGVLGLPFTLWRQFKLEARFGFNRMTPGLFAADAFKGLLVAAVLGLPLAAAVLWLMGSAGAYWWVWAWALWTAFNLALLIVYPMFIAPLFNKFTPLSDPELAGRIQRLAQRCGFALNGLFVMDGSRRSAHGNAYFTGFGRSRRIVFFDTLLARLNGDEIEAVLAHELGHFAKRHIVKRIVFSFAAALAFFAILGWISQQPWFYVGLGVMPQLGGRNDAMALLLFFLVIPVFTFMLTPVASWYSRRDEFEADRYAAEQSSPERLVSALVKLYDDNAATLTPDPVHSAFYDSHPPAAVRIRHLTAATA</sequence>
<feature type="transmembrane region" description="Helical" evidence="13">
    <location>
        <begin position="129"/>
        <end position="149"/>
    </location>
</feature>
<evidence type="ECO:0000256" key="7">
    <source>
        <dbReference type="ARBA" id="ARBA00022833"/>
    </source>
</evidence>
<dbReference type="InterPro" id="IPR001915">
    <property type="entry name" value="Peptidase_M48"/>
</dbReference>
<evidence type="ECO:0000259" key="14">
    <source>
        <dbReference type="Pfam" id="PF01435"/>
    </source>
</evidence>
<evidence type="ECO:0000313" key="16">
    <source>
        <dbReference type="EMBL" id="ADP15091.1"/>
    </source>
</evidence>
<feature type="binding site" evidence="12">
    <location>
        <position position="307"/>
    </location>
    <ligand>
        <name>Zn(2+)</name>
        <dbReference type="ChEBI" id="CHEBI:29105"/>
        <note>catalytic</note>
    </ligand>
</feature>
<evidence type="ECO:0000256" key="3">
    <source>
        <dbReference type="ARBA" id="ARBA00022692"/>
    </source>
</evidence>
<evidence type="ECO:0000256" key="8">
    <source>
        <dbReference type="ARBA" id="ARBA00022989"/>
    </source>
</evidence>
<comment type="cofactor">
    <cofactor evidence="12">
        <name>Zn(2+)</name>
        <dbReference type="ChEBI" id="CHEBI:29105"/>
    </cofactor>
    <text evidence="12">Binds 1 zinc ion per subunit.</text>
</comment>
<keyword evidence="7 12" id="KW-0862">Zinc</keyword>
<dbReference type="Pfam" id="PF16491">
    <property type="entry name" value="Peptidase_M48_N"/>
    <property type="match status" value="1"/>
</dbReference>
<keyword evidence="4 12" id="KW-0479">Metal-binding</keyword>
<evidence type="ECO:0000259" key="15">
    <source>
        <dbReference type="Pfam" id="PF16491"/>
    </source>
</evidence>
<dbReference type="EMBL" id="CP002287">
    <property type="protein sequence ID" value="ADP15091.1"/>
    <property type="molecule type" value="Genomic_DNA"/>
</dbReference>
<feature type="transmembrane region" description="Helical" evidence="13">
    <location>
        <begin position="170"/>
        <end position="193"/>
    </location>
</feature>
<evidence type="ECO:0000256" key="9">
    <source>
        <dbReference type="ARBA" id="ARBA00023049"/>
    </source>
</evidence>
<name>E3HVT8_ACHXA</name>
<keyword evidence="10 13" id="KW-0472">Membrane</keyword>
<feature type="active site" description="Proton donor" evidence="11">
    <location>
        <position position="389"/>
    </location>
</feature>
<feature type="transmembrane region" description="Helical" evidence="13">
    <location>
        <begin position="317"/>
        <end position="336"/>
    </location>
</feature>
<feature type="transmembrane region" description="Helical" evidence="13">
    <location>
        <begin position="29"/>
        <end position="48"/>
    </location>
</feature>
<dbReference type="InterPro" id="IPR032456">
    <property type="entry name" value="Peptidase_M48_N"/>
</dbReference>
<keyword evidence="9" id="KW-0482">Metalloprotease</keyword>
<dbReference type="AlphaFoldDB" id="E3HVT8"/>
<dbReference type="GO" id="GO:0004222">
    <property type="term" value="F:metalloendopeptidase activity"/>
    <property type="evidence" value="ECO:0007669"/>
    <property type="project" value="InterPro"/>
</dbReference>
<dbReference type="PANTHER" id="PTHR10120">
    <property type="entry name" value="CAAX PRENYL PROTEASE 1"/>
    <property type="match status" value="1"/>
</dbReference>
<keyword evidence="5 16" id="KW-0378">Hydrolase</keyword>
<evidence type="ECO:0000256" key="11">
    <source>
        <dbReference type="PIRSR" id="PIRSR627057-1"/>
    </source>
</evidence>
<dbReference type="Pfam" id="PF01435">
    <property type="entry name" value="Peptidase_M48"/>
    <property type="match status" value="1"/>
</dbReference>
<dbReference type="KEGG" id="axy:AXYL_01754"/>
<evidence type="ECO:0000256" key="1">
    <source>
        <dbReference type="ARBA" id="ARBA00004477"/>
    </source>
</evidence>
<dbReference type="EC" id="3.4.24.-" evidence="16"/>
<dbReference type="STRING" id="762376.AXYL_01754"/>
<keyword evidence="6" id="KW-0256">Endoplasmic reticulum</keyword>
<feature type="transmembrane region" description="Helical" evidence="13">
    <location>
        <begin position="356"/>
        <end position="380"/>
    </location>
</feature>
<evidence type="ECO:0000256" key="13">
    <source>
        <dbReference type="SAM" id="Phobius"/>
    </source>
</evidence>
<reference evidence="16 17" key="1">
    <citation type="journal article" date="2011" name="J. Bacteriol.">
        <title>Complete genome sequence of the haloaromatic acid-degrading bacterium Achromobacter xylosoxidans A8.</title>
        <authorList>
            <person name="Strnad H."/>
            <person name="Ridl J."/>
            <person name="Paces J."/>
            <person name="Kolar M."/>
            <person name="Vlcek C."/>
            <person name="Paces V."/>
        </authorList>
    </citation>
    <scope>NUCLEOTIDE SEQUENCE [LARGE SCALE GENOMIC DNA]</scope>
    <source>
        <strain evidence="16 17">A8</strain>
    </source>
</reference>
<evidence type="ECO:0000256" key="5">
    <source>
        <dbReference type="ARBA" id="ARBA00022801"/>
    </source>
</evidence>
<feature type="transmembrane region" description="Helical" evidence="13">
    <location>
        <begin position="98"/>
        <end position="117"/>
    </location>
</feature>
<gene>
    <name evidence="16" type="ordered locus">AXYL_01754</name>
</gene>
<keyword evidence="8 13" id="KW-1133">Transmembrane helix</keyword>
<accession>E3HVT8</accession>
<feature type="binding site" evidence="12">
    <location>
        <position position="303"/>
    </location>
    <ligand>
        <name>Zn(2+)</name>
        <dbReference type="ChEBI" id="CHEBI:29105"/>
        <note>catalytic</note>
    </ligand>
</feature>
<organism evidence="16 17">
    <name type="scientific">Achromobacter xylosoxidans (strain A8)</name>
    <dbReference type="NCBI Taxonomy" id="762376"/>
    <lineage>
        <taxon>Bacteria</taxon>
        <taxon>Pseudomonadati</taxon>
        <taxon>Pseudomonadota</taxon>
        <taxon>Betaproteobacteria</taxon>
        <taxon>Burkholderiales</taxon>
        <taxon>Alcaligenaceae</taxon>
        <taxon>Achromobacter</taxon>
    </lineage>
</organism>
<feature type="domain" description="Peptidase M48" evidence="14">
    <location>
        <begin position="234"/>
        <end position="441"/>
    </location>
</feature>
<evidence type="ECO:0000256" key="4">
    <source>
        <dbReference type="ARBA" id="ARBA00022723"/>
    </source>
</evidence>
<dbReference type="FunFam" id="3.30.2010.10:FF:000002">
    <property type="entry name" value="CAAX prenyl protease"/>
    <property type="match status" value="1"/>
</dbReference>